<protein>
    <submittedName>
        <fullName evidence="2">Uncharacterized protein</fullName>
    </submittedName>
</protein>
<evidence type="ECO:0000256" key="1">
    <source>
        <dbReference type="SAM" id="MobiDB-lite"/>
    </source>
</evidence>
<sequence length="336" mass="39024">MAPPAPESSSSYSVASFTVTQEQFNMFHNIDRLLFTRLVLSLRRDPGESMQVMALWMWLEQAGWCRGLVDNMLRWPDTLITSLADEAVLCLNFTKSVDDFPDLSFKNDNIFDVPFIQSMTQNRVSLRFFRDNRSKILLGISRNVNEVCTRAFKDILQLHAMQKNAVFEHKSSEDYRGGEEILHQQQQQQQQLDRFGPVISPVLPPVMYHNIGVGDHLGHHHHNPLHHHHHHHHHQMVSSTNPHYFDQGFDVYDLAVQRSQQVLNNHEIGEMLRGMQISDNHNNHDHEQQENDQVAPDERTIFLTFSKGYPISESEIRDFFSRCSSISLKCDYLVII</sequence>
<name>A0ABQ8H3T7_9ROSI</name>
<dbReference type="PANTHER" id="PTHR33527:SF28">
    <property type="entry name" value="GB|AAD43168.1"/>
    <property type="match status" value="1"/>
</dbReference>
<feature type="region of interest" description="Disordered" evidence="1">
    <location>
        <begin position="277"/>
        <end position="296"/>
    </location>
</feature>
<evidence type="ECO:0000313" key="3">
    <source>
        <dbReference type="Proteomes" id="UP000827721"/>
    </source>
</evidence>
<gene>
    <name evidence="2" type="ORF">JRO89_XS14G0045200</name>
</gene>
<dbReference type="EMBL" id="JAFEMO010000014">
    <property type="protein sequence ID" value="KAH7547964.1"/>
    <property type="molecule type" value="Genomic_DNA"/>
</dbReference>
<reference evidence="2 3" key="1">
    <citation type="submission" date="2021-02" db="EMBL/GenBank/DDBJ databases">
        <title>Plant Genome Project.</title>
        <authorList>
            <person name="Zhang R.-G."/>
        </authorList>
    </citation>
    <scope>NUCLEOTIDE SEQUENCE [LARGE SCALE GENOMIC DNA]</scope>
    <source>
        <tissue evidence="2">Leaves</tissue>
    </source>
</reference>
<organism evidence="2 3">
    <name type="scientific">Xanthoceras sorbifolium</name>
    <dbReference type="NCBI Taxonomy" id="99658"/>
    <lineage>
        <taxon>Eukaryota</taxon>
        <taxon>Viridiplantae</taxon>
        <taxon>Streptophyta</taxon>
        <taxon>Embryophyta</taxon>
        <taxon>Tracheophyta</taxon>
        <taxon>Spermatophyta</taxon>
        <taxon>Magnoliopsida</taxon>
        <taxon>eudicotyledons</taxon>
        <taxon>Gunneridae</taxon>
        <taxon>Pentapetalae</taxon>
        <taxon>rosids</taxon>
        <taxon>malvids</taxon>
        <taxon>Sapindales</taxon>
        <taxon>Sapindaceae</taxon>
        <taxon>Xanthoceroideae</taxon>
        <taxon>Xanthoceras</taxon>
    </lineage>
</organism>
<dbReference type="PANTHER" id="PTHR33527">
    <property type="entry name" value="OS07G0274300 PROTEIN"/>
    <property type="match status" value="1"/>
</dbReference>
<dbReference type="Proteomes" id="UP000827721">
    <property type="component" value="Unassembled WGS sequence"/>
</dbReference>
<keyword evidence="3" id="KW-1185">Reference proteome</keyword>
<proteinExistence type="predicted"/>
<comment type="caution">
    <text evidence="2">The sequence shown here is derived from an EMBL/GenBank/DDBJ whole genome shotgun (WGS) entry which is preliminary data.</text>
</comment>
<accession>A0ABQ8H3T7</accession>
<evidence type="ECO:0000313" key="2">
    <source>
        <dbReference type="EMBL" id="KAH7547964.1"/>
    </source>
</evidence>